<keyword evidence="2 7" id="KW-0690">Ribosome biogenesis</keyword>
<feature type="region of interest" description="Disordered" evidence="8">
    <location>
        <begin position="429"/>
        <end position="535"/>
    </location>
</feature>
<evidence type="ECO:0000313" key="9">
    <source>
        <dbReference type="EnsemblMetazoa" id="SMAR012432-PA"/>
    </source>
</evidence>
<organism evidence="9 10">
    <name type="scientific">Strigamia maritima</name>
    <name type="common">European centipede</name>
    <name type="synonym">Geophilus maritimus</name>
    <dbReference type="NCBI Taxonomy" id="126957"/>
    <lineage>
        <taxon>Eukaryota</taxon>
        <taxon>Metazoa</taxon>
        <taxon>Ecdysozoa</taxon>
        <taxon>Arthropoda</taxon>
        <taxon>Myriapoda</taxon>
        <taxon>Chilopoda</taxon>
        <taxon>Pleurostigmophora</taxon>
        <taxon>Geophilomorpha</taxon>
        <taxon>Linotaeniidae</taxon>
        <taxon>Strigamia</taxon>
    </lineage>
</organism>
<dbReference type="InterPro" id="IPR012173">
    <property type="entry name" value="Mpp10"/>
</dbReference>
<dbReference type="HOGENOM" id="CLU_011271_3_0_1"/>
<feature type="compositionally biased region" description="Acidic residues" evidence="8">
    <location>
        <begin position="199"/>
        <end position="217"/>
    </location>
</feature>
<comment type="subcellular location">
    <subcellularLocation>
        <location evidence="1 7">Nucleus</location>
        <location evidence="1 7">Nucleolus</location>
    </subcellularLocation>
</comment>
<reference evidence="10" key="1">
    <citation type="submission" date="2011-05" db="EMBL/GenBank/DDBJ databases">
        <authorList>
            <person name="Richards S.R."/>
            <person name="Qu J."/>
            <person name="Jiang H."/>
            <person name="Jhangiani S.N."/>
            <person name="Agravi P."/>
            <person name="Goodspeed R."/>
            <person name="Gross S."/>
            <person name="Mandapat C."/>
            <person name="Jackson L."/>
            <person name="Mathew T."/>
            <person name="Pu L."/>
            <person name="Thornton R."/>
            <person name="Saada N."/>
            <person name="Wilczek-Boney K.B."/>
            <person name="Lee S."/>
            <person name="Kovar C."/>
            <person name="Wu Y."/>
            <person name="Scherer S.E."/>
            <person name="Worley K.C."/>
            <person name="Muzny D.M."/>
            <person name="Gibbs R."/>
        </authorList>
    </citation>
    <scope>NUCLEOTIDE SEQUENCE</scope>
    <source>
        <strain evidence="10">Brora</strain>
    </source>
</reference>
<dbReference type="Proteomes" id="UP000014500">
    <property type="component" value="Unassembled WGS sequence"/>
</dbReference>
<dbReference type="GO" id="GO:0005732">
    <property type="term" value="C:sno(s)RNA-containing ribonucleoprotein complex"/>
    <property type="evidence" value="ECO:0007669"/>
    <property type="project" value="UniProtKB-UniRule"/>
</dbReference>
<feature type="compositionally biased region" description="Basic and acidic residues" evidence="8">
    <location>
        <begin position="218"/>
        <end position="227"/>
    </location>
</feature>
<feature type="compositionally biased region" description="Basic and acidic residues" evidence="8">
    <location>
        <begin position="436"/>
        <end position="449"/>
    </location>
</feature>
<dbReference type="GO" id="GO:0034457">
    <property type="term" value="C:Mpp10 complex"/>
    <property type="evidence" value="ECO:0007669"/>
    <property type="project" value="UniProtKB-UniRule"/>
</dbReference>
<feature type="compositionally biased region" description="Acidic residues" evidence="8">
    <location>
        <begin position="123"/>
        <end position="139"/>
    </location>
</feature>
<dbReference type="OMA" id="THFEYKP"/>
<feature type="region of interest" description="Disordered" evidence="8">
    <location>
        <begin position="103"/>
        <end position="143"/>
    </location>
</feature>
<keyword evidence="10" id="KW-1185">Reference proteome</keyword>
<feature type="compositionally biased region" description="Basic and acidic residues" evidence="8">
    <location>
        <begin position="461"/>
        <end position="501"/>
    </location>
</feature>
<sequence>MATSTLLREIRLQQIEECEANFAKYTKNPELFLGSRTKTAIGLLKIAKRVYGLYEKNDDDKKILPQLMINGFDDEQIWQQIEIDNSSCKNRLIKRVAELATRKRNRKRKTNQQRRKKERARDEDETESLLQTEEEEVEEKMEKRMEEFLEAEESKMDGAKQSDDESIDYFEGIASTDEDADSDNDVTKKRYTYDEFFEQVGEDDNGDEETFENENDASEDKNKSTIEIRQEKLKEKIQDLEEINMAEKPWQLMGEATASTRPENSLLQEHAMFDHVQRQGVETRPISYASPVITEETTQKLEDIIKQRIKDQVWNDVERKVKPKEEPFEYKKRVVLDQEKSKLSLAQVYENEYIKLQQTEKSEEESPAHVEIKKMMTSLFYKLDILCNFHFTPKPAMPELKIVNNLPAIVLEEVAPTTAATGTLLAPTEIMAPSTEKGEREKDKTDKLRERRLKKKFQSSRRKEREEHEKMSNVNPKENKRNKEKHLKELVNKVERAEMKDRKKTHLSSTATFKRLNEISSDDLKKVSKKMKNNV</sequence>
<evidence type="ECO:0000256" key="4">
    <source>
        <dbReference type="ARBA" id="ARBA00023242"/>
    </source>
</evidence>
<evidence type="ECO:0000256" key="5">
    <source>
        <dbReference type="ARBA" id="ARBA00023274"/>
    </source>
</evidence>
<dbReference type="PANTHER" id="PTHR17039">
    <property type="entry name" value="U3 SMALL NUCLEOLAR RIBONUCLEOPROTEIN PROTEIN MPP10"/>
    <property type="match status" value="1"/>
</dbReference>
<accession>T1JF27</accession>
<proteinExistence type="inferred from homology"/>
<reference evidence="9" key="2">
    <citation type="submission" date="2015-02" db="UniProtKB">
        <authorList>
            <consortium name="EnsemblMetazoa"/>
        </authorList>
    </citation>
    <scope>IDENTIFICATION</scope>
</reference>
<evidence type="ECO:0000256" key="2">
    <source>
        <dbReference type="ARBA" id="ARBA00022517"/>
    </source>
</evidence>
<dbReference type="Pfam" id="PF04006">
    <property type="entry name" value="Mpp10"/>
    <property type="match status" value="2"/>
</dbReference>
<feature type="compositionally biased region" description="Basic residues" evidence="8">
    <location>
        <begin position="103"/>
        <end position="118"/>
    </location>
</feature>
<evidence type="ECO:0000256" key="1">
    <source>
        <dbReference type="ARBA" id="ARBA00004604"/>
    </source>
</evidence>
<keyword evidence="5 7" id="KW-0687">Ribonucleoprotein</keyword>
<keyword evidence="3 7" id="KW-0698">rRNA processing</keyword>
<dbReference type="PANTHER" id="PTHR17039:SF0">
    <property type="entry name" value="U3 SMALL NUCLEOLAR RIBONUCLEOPROTEIN PROTEIN MPP10"/>
    <property type="match status" value="1"/>
</dbReference>
<evidence type="ECO:0000256" key="3">
    <source>
        <dbReference type="ARBA" id="ARBA00022552"/>
    </source>
</evidence>
<comment type="similarity">
    <text evidence="6 7">Belongs to the MPP10 family.</text>
</comment>
<dbReference type="PIRSF" id="PIRSF017300">
    <property type="entry name" value="snoRNP_Mpp10"/>
    <property type="match status" value="1"/>
</dbReference>
<dbReference type="EMBL" id="JH432137">
    <property type="status" value="NOT_ANNOTATED_CDS"/>
    <property type="molecule type" value="Genomic_DNA"/>
</dbReference>
<feature type="compositionally biased region" description="Basic residues" evidence="8">
    <location>
        <begin position="450"/>
        <end position="460"/>
    </location>
</feature>
<dbReference type="GO" id="GO:0032040">
    <property type="term" value="C:small-subunit processome"/>
    <property type="evidence" value="ECO:0007669"/>
    <property type="project" value="TreeGrafter"/>
</dbReference>
<feature type="region of interest" description="Disordered" evidence="8">
    <location>
        <begin position="199"/>
        <end position="227"/>
    </location>
</feature>
<protein>
    <recommendedName>
        <fullName evidence="7">U3 small nucleolar ribonucleoprotein protein MPP10</fullName>
    </recommendedName>
</protein>
<evidence type="ECO:0000256" key="8">
    <source>
        <dbReference type="SAM" id="MobiDB-lite"/>
    </source>
</evidence>
<dbReference type="GO" id="GO:0006364">
    <property type="term" value="P:rRNA processing"/>
    <property type="evidence" value="ECO:0007669"/>
    <property type="project" value="UniProtKB-KW"/>
</dbReference>
<comment type="function">
    <text evidence="7">Involved in nucleolar processing of pre-18S ribosomal RNA.</text>
</comment>
<dbReference type="EnsemblMetazoa" id="SMAR012432-RA">
    <property type="protein sequence ID" value="SMAR012432-PA"/>
    <property type="gene ID" value="SMAR012432"/>
</dbReference>
<dbReference type="STRING" id="126957.T1JF27"/>
<evidence type="ECO:0000313" key="10">
    <source>
        <dbReference type="Proteomes" id="UP000014500"/>
    </source>
</evidence>
<dbReference type="eggNOG" id="KOG2600">
    <property type="taxonomic scope" value="Eukaryota"/>
</dbReference>
<evidence type="ECO:0000256" key="6">
    <source>
        <dbReference type="ARBA" id="ARBA00029455"/>
    </source>
</evidence>
<name>T1JF27_STRMM</name>
<keyword evidence="4 7" id="KW-0539">Nucleus</keyword>
<dbReference type="AlphaFoldDB" id="T1JF27"/>
<dbReference type="PhylomeDB" id="T1JF27"/>
<evidence type="ECO:0000256" key="7">
    <source>
        <dbReference type="PIRNR" id="PIRNR017300"/>
    </source>
</evidence>